<keyword evidence="2" id="KW-1185">Reference proteome</keyword>
<reference evidence="1 2" key="1">
    <citation type="journal article" date="2023" name="Science">
        <title>Complex scaffold remodeling in plant triterpene biosynthesis.</title>
        <authorList>
            <person name="De La Pena R."/>
            <person name="Hodgson H."/>
            <person name="Liu J.C."/>
            <person name="Stephenson M.J."/>
            <person name="Martin A.C."/>
            <person name="Owen C."/>
            <person name="Harkess A."/>
            <person name="Leebens-Mack J."/>
            <person name="Jimenez L.E."/>
            <person name="Osbourn A."/>
            <person name="Sattely E.S."/>
        </authorList>
    </citation>
    <scope>NUCLEOTIDE SEQUENCE [LARGE SCALE GENOMIC DNA]</scope>
    <source>
        <strain evidence="2">cv. JPN11</strain>
        <tissue evidence="1">Leaf</tissue>
    </source>
</reference>
<accession>A0ACC1XN27</accession>
<gene>
    <name evidence="1" type="ORF">OWV82_014917</name>
</gene>
<dbReference type="Proteomes" id="UP001164539">
    <property type="component" value="Chromosome 8"/>
</dbReference>
<sequence length="389" mass="42516">MENGIYSDWKNGSSYGFEHLEEDGELKAAASLPSIPQPQTPKEPMEFLSRSWSLSASEISKALAQKQKQLLVNQSFNAMPETLHTPQISGNVVNSIIARRAGSIGKWFHHHKELNSSKVKKKDRIRVENARMHSALSVAGLAAALAAVAAVGNTDGSGSKMNMALASATELLASHCIEIAESAGADHDRVASVVRSAVDIQTPGDLMTLTAAAATALRGEAALKARLPKEARKNASISPYEKGVAETHWPTAFRTQLEEQSPPCEGELLQLTRKGVLRWKFVSVYFNKKSQVIVKLKSKHVGGAFSKKNKCIVYGVCDESGAWPYKKEREISEENYFGLKTAQGLLEFKCKSKIHKQKWVDGIQSLLRQVSSVEATELSLESLCINNSI</sequence>
<dbReference type="EMBL" id="CM051401">
    <property type="protein sequence ID" value="KAJ4712728.1"/>
    <property type="molecule type" value="Genomic_DNA"/>
</dbReference>
<name>A0ACC1XN27_MELAZ</name>
<organism evidence="1 2">
    <name type="scientific">Melia azedarach</name>
    <name type="common">Chinaberry tree</name>
    <dbReference type="NCBI Taxonomy" id="155640"/>
    <lineage>
        <taxon>Eukaryota</taxon>
        <taxon>Viridiplantae</taxon>
        <taxon>Streptophyta</taxon>
        <taxon>Embryophyta</taxon>
        <taxon>Tracheophyta</taxon>
        <taxon>Spermatophyta</taxon>
        <taxon>Magnoliopsida</taxon>
        <taxon>eudicotyledons</taxon>
        <taxon>Gunneridae</taxon>
        <taxon>Pentapetalae</taxon>
        <taxon>rosids</taxon>
        <taxon>malvids</taxon>
        <taxon>Sapindales</taxon>
        <taxon>Meliaceae</taxon>
        <taxon>Melia</taxon>
    </lineage>
</organism>
<comment type="caution">
    <text evidence="1">The sequence shown here is derived from an EMBL/GenBank/DDBJ whole genome shotgun (WGS) entry which is preliminary data.</text>
</comment>
<evidence type="ECO:0000313" key="1">
    <source>
        <dbReference type="EMBL" id="KAJ4712728.1"/>
    </source>
</evidence>
<proteinExistence type="predicted"/>
<evidence type="ECO:0000313" key="2">
    <source>
        <dbReference type="Proteomes" id="UP001164539"/>
    </source>
</evidence>
<protein>
    <submittedName>
        <fullName evidence="1">VAN3-binding protein-like</fullName>
    </submittedName>
</protein>